<dbReference type="Gene3D" id="3.40.50.410">
    <property type="entry name" value="von Willebrand factor, type A domain"/>
    <property type="match status" value="2"/>
</dbReference>
<feature type="transmembrane region" description="Helical" evidence="1">
    <location>
        <begin position="30"/>
        <end position="49"/>
    </location>
</feature>
<dbReference type="InterPro" id="IPR036465">
    <property type="entry name" value="vWFA_dom_sf"/>
</dbReference>
<accession>A0A1X7GR97</accession>
<evidence type="ECO:0000313" key="3">
    <source>
        <dbReference type="EMBL" id="SMF73041.1"/>
    </source>
</evidence>
<dbReference type="AlphaFoldDB" id="A0A1X7GR97"/>
<gene>
    <name evidence="3" type="ORF">SAMN06295910_2098</name>
</gene>
<feature type="domain" description="Putative Flp pilus-assembly TadG-like N-terminal" evidence="2">
    <location>
        <begin position="28"/>
        <end position="74"/>
    </location>
</feature>
<keyword evidence="1" id="KW-1133">Transmembrane helix</keyword>
<keyword evidence="4" id="KW-1185">Reference proteome</keyword>
<keyword evidence="1" id="KW-0812">Transmembrane</keyword>
<organism evidence="3 4">
    <name type="scientific">Allosphingosinicella indica</name>
    <dbReference type="NCBI Taxonomy" id="941907"/>
    <lineage>
        <taxon>Bacteria</taxon>
        <taxon>Pseudomonadati</taxon>
        <taxon>Pseudomonadota</taxon>
        <taxon>Alphaproteobacteria</taxon>
        <taxon>Sphingomonadales</taxon>
        <taxon>Sphingomonadaceae</taxon>
        <taxon>Allosphingosinicella</taxon>
    </lineage>
</organism>
<name>A0A1X7GR97_9SPHN</name>
<proteinExistence type="predicted"/>
<dbReference type="Pfam" id="PF13400">
    <property type="entry name" value="Tad"/>
    <property type="match status" value="1"/>
</dbReference>
<reference evidence="4" key="1">
    <citation type="submission" date="2017-04" db="EMBL/GenBank/DDBJ databases">
        <authorList>
            <person name="Varghese N."/>
            <person name="Submissions S."/>
        </authorList>
    </citation>
    <scope>NUCLEOTIDE SEQUENCE [LARGE SCALE GENOMIC DNA]</scope>
    <source>
        <strain evidence="4">Dd16</strain>
    </source>
</reference>
<dbReference type="InterPro" id="IPR028087">
    <property type="entry name" value="Tad_N"/>
</dbReference>
<dbReference type="STRING" id="941907.SAMN06295910_2098"/>
<sequence length="624" mass="68762">MRWIGCAERDARAHKPGLLRRLLRDQRGTTLAMMTAGLFPAIAAVGSAVDLGRVFLVRSQMQAGVDAAALAGARSFGVTDASRVDSRDQQVNAYFRENFPDDFLGSGEIKPKPTFNTVRGINVTRVDASTDLKMVFMQIFGVKPKKISVVAVAELQPKPLEVMVVLDDTGSMQTKLGSRSRMAALQDAMYDFINILHQGSEQRKELALGMVTYTVTTNVGGILKSAGVPIENRDGFINVGSYTGGVSSFPDNPLGWKGCVENDKTVRDVGNTATVFEDGAWDVDKYLPGETDAKGVVRDNARPYHYPPSTNSNGSFVTTAKVATDYRASHANTDTSDGRRNNLYYLHTAGNMAGGEALANAPAYRQHFYDMYIGLNANASNPADDVIVKNDGTDGYYAPGSGPGWKVKYSRIPYITDTRDWSFANPKYGYPTATGYTLKMTTPNWQCPEPSMDVQYNRPKSDYTNYIRDKNYPLMPASGTLHHIGMLWGYRLLTRDDRFTRVNPVPSERPLRALVFMTDGDTQANGDAMWYGSYGSLREKRITNSTDANTFKTQIMRRFAKVCENAKRDGIAVYIVSLLPAPGGTRDYFRGCAGSNYLETDSAETIKNAFQQIAVDLVDLHLVQ</sequence>
<evidence type="ECO:0000259" key="2">
    <source>
        <dbReference type="Pfam" id="PF13400"/>
    </source>
</evidence>
<dbReference type="EMBL" id="LT840185">
    <property type="protein sequence ID" value="SMF73041.1"/>
    <property type="molecule type" value="Genomic_DNA"/>
</dbReference>
<keyword evidence="1" id="KW-0472">Membrane</keyword>
<evidence type="ECO:0000313" key="4">
    <source>
        <dbReference type="Proteomes" id="UP000192934"/>
    </source>
</evidence>
<dbReference type="Proteomes" id="UP000192934">
    <property type="component" value="Chromosome I"/>
</dbReference>
<dbReference type="SUPFAM" id="SSF53300">
    <property type="entry name" value="vWA-like"/>
    <property type="match status" value="1"/>
</dbReference>
<protein>
    <submittedName>
        <fullName evidence="3">Flp pilus assembly protein TadG</fullName>
    </submittedName>
</protein>
<evidence type="ECO:0000256" key="1">
    <source>
        <dbReference type="SAM" id="Phobius"/>
    </source>
</evidence>